<sequence length="63" mass="7450">MVYTFHGVIYTDHDIEYTDHGDDLEIDQVENRFMYSKKNVYRLLTRTIILKGSHGCISRARDV</sequence>
<gene>
    <name evidence="1" type="ORF">D7V78_05410</name>
</gene>
<dbReference type="EMBL" id="RAYI01000008">
    <property type="protein sequence ID" value="RLT74309.1"/>
    <property type="molecule type" value="Genomic_DNA"/>
</dbReference>
<protein>
    <submittedName>
        <fullName evidence="1">Uncharacterized protein</fullName>
    </submittedName>
</protein>
<proteinExistence type="predicted"/>
<evidence type="ECO:0000313" key="2">
    <source>
        <dbReference type="Proteomes" id="UP000278164"/>
    </source>
</evidence>
<accession>A0A3L7ZRF5</accession>
<dbReference type="AlphaFoldDB" id="A0A3L7ZRF5"/>
<dbReference type="Proteomes" id="UP000278164">
    <property type="component" value="Unassembled WGS sequence"/>
</dbReference>
<comment type="caution">
    <text evidence="1">The sequence shown here is derived from an EMBL/GenBank/DDBJ whole genome shotgun (WGS) entry which is preliminary data.</text>
</comment>
<reference evidence="1 2" key="1">
    <citation type="submission" date="2018-09" db="EMBL/GenBank/DDBJ databases">
        <title>Murine metabolic-syndrome-specific gut microbial biobank.</title>
        <authorList>
            <person name="Liu C."/>
        </authorList>
    </citation>
    <scope>NUCLEOTIDE SEQUENCE [LARGE SCALE GENOMIC DNA]</scope>
    <source>
        <strain evidence="1 2">8-P5</strain>
    </source>
</reference>
<organism evidence="1 2">
    <name type="scientific">Parabacteroides distasonis</name>
    <dbReference type="NCBI Taxonomy" id="823"/>
    <lineage>
        <taxon>Bacteria</taxon>
        <taxon>Pseudomonadati</taxon>
        <taxon>Bacteroidota</taxon>
        <taxon>Bacteroidia</taxon>
        <taxon>Bacteroidales</taxon>
        <taxon>Tannerellaceae</taxon>
        <taxon>Parabacteroides</taxon>
    </lineage>
</organism>
<evidence type="ECO:0000313" key="1">
    <source>
        <dbReference type="EMBL" id="RLT74309.1"/>
    </source>
</evidence>
<name>A0A3L7ZRF5_PARDI</name>